<organism evidence="7 8">
    <name type="scientific">Streptomyces fulvorobeus</name>
    <dbReference type="NCBI Taxonomy" id="284028"/>
    <lineage>
        <taxon>Bacteria</taxon>
        <taxon>Bacillati</taxon>
        <taxon>Actinomycetota</taxon>
        <taxon>Actinomycetes</taxon>
        <taxon>Kitasatosporales</taxon>
        <taxon>Streptomycetaceae</taxon>
        <taxon>Streptomyces</taxon>
    </lineage>
</organism>
<feature type="region of interest" description="Disordered" evidence="5">
    <location>
        <begin position="14"/>
        <end position="35"/>
    </location>
</feature>
<dbReference type="SMART" id="SM00823">
    <property type="entry name" value="PKS_PP"/>
    <property type="match status" value="2"/>
</dbReference>
<dbReference type="InterPro" id="IPR023213">
    <property type="entry name" value="CAT-like_dom_sf"/>
</dbReference>
<dbReference type="SUPFAM" id="SSF56801">
    <property type="entry name" value="Acetyl-CoA synthetase-like"/>
    <property type="match status" value="1"/>
</dbReference>
<dbReference type="GO" id="GO:0031177">
    <property type="term" value="F:phosphopantetheine binding"/>
    <property type="evidence" value="ECO:0007669"/>
    <property type="project" value="InterPro"/>
</dbReference>
<dbReference type="Pfam" id="PF13193">
    <property type="entry name" value="AMP-binding_C"/>
    <property type="match status" value="1"/>
</dbReference>
<dbReference type="RefSeq" id="WP_173317251.1">
    <property type="nucleotide sequence ID" value="NZ_BLWC01000001.1"/>
</dbReference>
<evidence type="ECO:0000313" key="8">
    <source>
        <dbReference type="Proteomes" id="UP000498980"/>
    </source>
</evidence>
<dbReference type="InterPro" id="IPR001242">
    <property type="entry name" value="Condensation_dom"/>
</dbReference>
<reference evidence="7 8" key="1">
    <citation type="submission" date="2020-05" db="EMBL/GenBank/DDBJ databases">
        <title>Whole genome shotgun sequence of Streptomyces fulvorobeus NBRC 15897.</title>
        <authorList>
            <person name="Komaki H."/>
            <person name="Tamura T."/>
        </authorList>
    </citation>
    <scope>NUCLEOTIDE SEQUENCE [LARGE SCALE GENOMIC DNA]</scope>
    <source>
        <strain evidence="7 8">NBRC 15897</strain>
    </source>
</reference>
<proteinExistence type="inferred from homology"/>
<sequence>MELAEIPRTANGKVDRAALPAPVTPPPTAGRAPRDAREEALCALFAEVLGVEEVGADHDFFALGGDSLLAARLASRIRGRLGKAVTVREIFRSPTVARLADELGDGAVTDDRVRPVRPRPERVPLSSAQRRLWFLDEFNGASAAYNIPTVLRLDGPLDVPALHAALGDVVDRHETLRTTLRRAADDDAAAAAPEQHIAPPGGHRLTMPVLDVAPEALAGELRAAAGHVFDLARDLPARATLYRTGEQEHALLLLVHHVAADGASMGPLIGDLATAYTARLAGRAPVLPPPEVTYADFSLWERGSRERAAAQAEGIGYWRRALAGLPDHIRLPADRPRSQEPVRRGGVARFEVPPALYARMAELAGSVGATPFMVLQSAIAVLLSRMGAGSDIPLGTPVAGRPDEALDGLVGCFVNTVVLRTDVSGDPTTTELLARTRDGDLDAFAHQDVPFDRVVDAVNPVRSTARHPLFQVMLILNGPEQDRGRARFPRLADRVEAVESGETKFDLSWHFTHRDGPDRALEGALVHAADLFDAATAHRLTERLLDVLTAMVDDPARPVGTLDVLNAAEHRLVRAWGTGTARTRNSRPEPVAARIAGQAARTPDAPAVVEPGRVWSYAELDARAGRVAAALAARGVGAEDLVAVLLPRGAELVATLLGILRAGAAYLPLDAGHPADRNRWALADSAPALLVTDAERLRTLPGAAGCATLVLGEEDAERELAAGAPLPKDGTPFPKHGADLARPVAGYNAAYTIYTSGSTGRPKAVVVTRDALDAFVERALDTYGDALSGAVLLHSPVAFDLTVVSLYGPLAAGGRIQVGDLDESGIAQWERERPAFVKATPSHLALLEEFGGSTAPGTVVLAGEQLIGARLDRWRTRHGATTVFNSYGPTETTVNCLEHRITPDADAPSGPVPVGRPVAGVRVLLLDARLRPVAPGVTGELYVCGPGVARGYRDRPAATAERFVACPQGRPGERMYRTGDLMRWTADGELVYEGRADAQVKVRGFRVEPGEVEAALLDLPGVREAAVTLVEGPDGTPERAAAPARLVGYVVGATADPAALLERLRVRLPDHMVPAALVELDALPLTPNGKLDRRALPAPDFGRHAGRRAPSGPKEELLCALFAEVLGVPEVGADDGFFTLGGDSIVSIQLVGRARRAGLHLTVRDLFEHPTAAGLAAAARSAGPDEDADRPAPEALAPSGPLPYVPAAARLVARTGSMRARGADRFHQSVVLTTPAHAAADDIRRVLQTLIDHHGALRLRTAADRDGSPDGLVVAEPGTVAAADLLRCRDAAGLEGAALREAVERETEHARDALDPSTGAVLRAAWLDRGTDRGGLLVLVAHHLSVDGVSWRILADDLRQAWTAAAVPATTTPLPPEGASLREWATRIARRATETAVTGRLPHWRATLAGLDDPDGDVVALETRLDPDADTHGTARERAHSLPPDLTDALVRTAPAALRADTGELLLAAYALAASRTLGDRPVFVVETEGHGRQDALLPGIDLSRTVGWFTSVHPVRLRPGSGAARLLKETKERLRTVPEAGLGHDLLRRGGAASPLGEGGRELPRPQFGFNYLGRVTVAETLTAGSTEPSGARSQPGAQSPPGPGRSRATASSRSRPNCRSRTRWS</sequence>
<evidence type="ECO:0000259" key="6">
    <source>
        <dbReference type="PROSITE" id="PS50075"/>
    </source>
</evidence>
<dbReference type="Gene3D" id="3.40.50.980">
    <property type="match status" value="2"/>
</dbReference>
<dbReference type="Pfam" id="PF00550">
    <property type="entry name" value="PP-binding"/>
    <property type="match status" value="2"/>
</dbReference>
<gene>
    <name evidence="7" type="ORF">Sfulv_59480</name>
</gene>
<dbReference type="InterPro" id="IPR025110">
    <property type="entry name" value="AMP-bd_C"/>
</dbReference>
<dbReference type="Proteomes" id="UP000498980">
    <property type="component" value="Unassembled WGS sequence"/>
</dbReference>
<dbReference type="PROSITE" id="PS50075">
    <property type="entry name" value="CARRIER"/>
    <property type="match status" value="2"/>
</dbReference>
<dbReference type="FunFam" id="1.10.1200.10:FF:000005">
    <property type="entry name" value="Nonribosomal peptide synthetase 1"/>
    <property type="match status" value="1"/>
</dbReference>
<dbReference type="PROSITE" id="PS00012">
    <property type="entry name" value="PHOSPHOPANTETHEINE"/>
    <property type="match status" value="2"/>
</dbReference>
<dbReference type="NCBIfam" id="TIGR01733">
    <property type="entry name" value="AA-adenyl-dom"/>
    <property type="match status" value="1"/>
</dbReference>
<dbReference type="PANTHER" id="PTHR45527:SF1">
    <property type="entry name" value="FATTY ACID SYNTHASE"/>
    <property type="match status" value="1"/>
</dbReference>
<dbReference type="GO" id="GO:0008610">
    <property type="term" value="P:lipid biosynthetic process"/>
    <property type="evidence" value="ECO:0007669"/>
    <property type="project" value="UniProtKB-ARBA"/>
</dbReference>
<evidence type="ECO:0000313" key="7">
    <source>
        <dbReference type="EMBL" id="GFN01138.1"/>
    </source>
</evidence>
<feature type="region of interest" description="Disordered" evidence="5">
    <location>
        <begin position="1582"/>
        <end position="1627"/>
    </location>
</feature>
<comment type="caution">
    <text evidence="7">The sequence shown here is derived from an EMBL/GenBank/DDBJ whole genome shotgun (WGS) entry which is preliminary data.</text>
</comment>
<protein>
    <recommendedName>
        <fullName evidence="6">Carrier domain-containing protein</fullName>
    </recommendedName>
</protein>
<evidence type="ECO:0000256" key="2">
    <source>
        <dbReference type="ARBA" id="ARBA00006432"/>
    </source>
</evidence>
<dbReference type="GO" id="GO:0072330">
    <property type="term" value="P:monocarboxylic acid biosynthetic process"/>
    <property type="evidence" value="ECO:0007669"/>
    <property type="project" value="UniProtKB-ARBA"/>
</dbReference>
<dbReference type="SUPFAM" id="SSF47336">
    <property type="entry name" value="ACP-like"/>
    <property type="match status" value="2"/>
</dbReference>
<feature type="region of interest" description="Disordered" evidence="5">
    <location>
        <begin position="1177"/>
        <end position="1201"/>
    </location>
</feature>
<dbReference type="InterPro" id="IPR009081">
    <property type="entry name" value="PP-bd_ACP"/>
</dbReference>
<dbReference type="CDD" id="cd19540">
    <property type="entry name" value="LCL_NRPS-like"/>
    <property type="match status" value="1"/>
</dbReference>
<evidence type="ECO:0000256" key="3">
    <source>
        <dbReference type="ARBA" id="ARBA00022450"/>
    </source>
</evidence>
<keyword evidence="3" id="KW-0596">Phosphopantetheine</keyword>
<dbReference type="InterPro" id="IPR006162">
    <property type="entry name" value="Ppantetheine_attach_site"/>
</dbReference>
<dbReference type="InterPro" id="IPR045851">
    <property type="entry name" value="AMP-bd_C_sf"/>
</dbReference>
<keyword evidence="4" id="KW-0597">Phosphoprotein</keyword>
<dbReference type="Pfam" id="PF00668">
    <property type="entry name" value="Condensation"/>
    <property type="match status" value="2"/>
</dbReference>
<dbReference type="SUPFAM" id="SSF52777">
    <property type="entry name" value="CoA-dependent acyltransferases"/>
    <property type="match status" value="4"/>
</dbReference>
<dbReference type="InterPro" id="IPR010071">
    <property type="entry name" value="AA_adenyl_dom"/>
</dbReference>
<dbReference type="GO" id="GO:0003824">
    <property type="term" value="F:catalytic activity"/>
    <property type="evidence" value="ECO:0007669"/>
    <property type="project" value="InterPro"/>
</dbReference>
<evidence type="ECO:0000256" key="4">
    <source>
        <dbReference type="ARBA" id="ARBA00022553"/>
    </source>
</evidence>
<dbReference type="InterPro" id="IPR020806">
    <property type="entry name" value="PKS_PP-bd"/>
</dbReference>
<dbReference type="FunFam" id="1.10.1200.10:FF:000016">
    <property type="entry name" value="Non-ribosomal peptide synthase"/>
    <property type="match status" value="1"/>
</dbReference>
<dbReference type="GO" id="GO:0043041">
    <property type="term" value="P:amino acid activation for nonribosomal peptide biosynthetic process"/>
    <property type="evidence" value="ECO:0007669"/>
    <property type="project" value="TreeGrafter"/>
</dbReference>
<dbReference type="GO" id="GO:0044550">
    <property type="term" value="P:secondary metabolite biosynthetic process"/>
    <property type="evidence" value="ECO:0007669"/>
    <property type="project" value="TreeGrafter"/>
</dbReference>
<feature type="domain" description="Carrier" evidence="6">
    <location>
        <begin position="1109"/>
        <end position="1183"/>
    </location>
</feature>
<dbReference type="Pfam" id="PF00501">
    <property type="entry name" value="AMP-binding"/>
    <property type="match status" value="1"/>
</dbReference>
<dbReference type="InterPro" id="IPR000873">
    <property type="entry name" value="AMP-dep_synth/lig_dom"/>
</dbReference>
<feature type="compositionally biased region" description="Basic residues" evidence="5">
    <location>
        <begin position="1618"/>
        <end position="1627"/>
    </location>
</feature>
<dbReference type="PANTHER" id="PTHR45527">
    <property type="entry name" value="NONRIBOSOMAL PEPTIDE SYNTHETASE"/>
    <property type="match status" value="1"/>
</dbReference>
<evidence type="ECO:0000256" key="1">
    <source>
        <dbReference type="ARBA" id="ARBA00001957"/>
    </source>
</evidence>
<dbReference type="Gene3D" id="2.30.38.10">
    <property type="entry name" value="Luciferase, Domain 3"/>
    <property type="match status" value="1"/>
</dbReference>
<feature type="region of interest" description="Disordered" evidence="5">
    <location>
        <begin position="1546"/>
        <end position="1566"/>
    </location>
</feature>
<dbReference type="GO" id="GO:0005737">
    <property type="term" value="C:cytoplasm"/>
    <property type="evidence" value="ECO:0007669"/>
    <property type="project" value="TreeGrafter"/>
</dbReference>
<name>A0A7J0CFW2_9ACTN</name>
<dbReference type="Gene3D" id="1.10.1200.10">
    <property type="entry name" value="ACP-like"/>
    <property type="match status" value="2"/>
</dbReference>
<dbReference type="EMBL" id="BLWC01000001">
    <property type="protein sequence ID" value="GFN01138.1"/>
    <property type="molecule type" value="Genomic_DNA"/>
</dbReference>
<dbReference type="InterPro" id="IPR036736">
    <property type="entry name" value="ACP-like_sf"/>
</dbReference>
<feature type="domain" description="Carrier" evidence="6">
    <location>
        <begin position="32"/>
        <end position="107"/>
    </location>
</feature>
<evidence type="ECO:0000256" key="5">
    <source>
        <dbReference type="SAM" id="MobiDB-lite"/>
    </source>
</evidence>
<accession>A0A7J0CFW2</accession>
<comment type="cofactor">
    <cofactor evidence="1">
        <name>pantetheine 4'-phosphate</name>
        <dbReference type="ChEBI" id="CHEBI:47942"/>
    </cofactor>
</comment>
<comment type="similarity">
    <text evidence="2">Belongs to the ATP-dependent AMP-binding enzyme family.</text>
</comment>
<dbReference type="Gene3D" id="3.30.559.10">
    <property type="entry name" value="Chloramphenicol acetyltransferase-like domain"/>
    <property type="match status" value="2"/>
</dbReference>
<keyword evidence="8" id="KW-1185">Reference proteome</keyword>
<dbReference type="GO" id="GO:0017000">
    <property type="term" value="P:antibiotic biosynthetic process"/>
    <property type="evidence" value="ECO:0007669"/>
    <property type="project" value="UniProtKB-ARBA"/>
</dbReference>
<dbReference type="CDD" id="cd05930">
    <property type="entry name" value="A_NRPS"/>
    <property type="match status" value="1"/>
</dbReference>
<dbReference type="Gene3D" id="3.30.300.30">
    <property type="match status" value="1"/>
</dbReference>
<dbReference type="Gene3D" id="3.30.559.30">
    <property type="entry name" value="Nonribosomal peptide synthetase, condensation domain"/>
    <property type="match status" value="2"/>
</dbReference>
<feature type="compositionally biased region" description="Low complexity" evidence="5">
    <location>
        <begin position="1606"/>
        <end position="1617"/>
    </location>
</feature>